<dbReference type="OrthoDB" id="65842at2"/>
<organism evidence="2 3">
    <name type="scientific">Streptomyces lydicamycinicus</name>
    <dbReference type="NCBI Taxonomy" id="1546107"/>
    <lineage>
        <taxon>Bacteria</taxon>
        <taxon>Bacillati</taxon>
        <taxon>Actinomycetota</taxon>
        <taxon>Actinomycetes</taxon>
        <taxon>Kitasatosporales</taxon>
        <taxon>Streptomycetaceae</taxon>
        <taxon>Streptomyces</taxon>
    </lineage>
</organism>
<evidence type="ECO:0008006" key="4">
    <source>
        <dbReference type="Google" id="ProtNLM"/>
    </source>
</evidence>
<reference evidence="2 3" key="2">
    <citation type="journal article" date="2015" name="Stand. Genomic Sci.">
        <title>Draft genome sequence of marine-derived Streptomyces sp. TP-A0598, a producer of anti-MRSA antibiotic lydicamycins.</title>
        <authorList>
            <person name="Komaki H."/>
            <person name="Ichikawa N."/>
            <person name="Hosoyama A."/>
            <person name="Fujita N."/>
            <person name="Igarashi Y."/>
        </authorList>
    </citation>
    <scope>NUCLEOTIDE SEQUENCE [LARGE SCALE GENOMIC DNA]</scope>
    <source>
        <strain evidence="2 3">NBRC 110027</strain>
    </source>
</reference>
<reference evidence="3" key="1">
    <citation type="submission" date="2014-09" db="EMBL/GenBank/DDBJ databases">
        <title>Whole genome shotgun sequence of Streptomyces sp. NBRC 110027.</title>
        <authorList>
            <person name="Komaki H."/>
            <person name="Ichikawa N."/>
            <person name="Katano-Makiyama Y."/>
            <person name="Hosoyama A."/>
            <person name="Hashimoto M."/>
            <person name="Uohara A."/>
            <person name="Kitahashi Y."/>
            <person name="Ohji S."/>
            <person name="Kimura A."/>
            <person name="Yamazoe A."/>
            <person name="Igarashi Y."/>
            <person name="Fujita N."/>
        </authorList>
    </citation>
    <scope>NUCLEOTIDE SEQUENCE [LARGE SCALE GENOMIC DNA]</scope>
    <source>
        <strain evidence="3">NBRC 110027</strain>
    </source>
</reference>
<dbReference type="EMBL" id="BBNO01000005">
    <property type="protein sequence ID" value="GAO09327.1"/>
    <property type="molecule type" value="Genomic_DNA"/>
</dbReference>
<gene>
    <name evidence="2" type="ORF">TPA0598_05_00480</name>
</gene>
<keyword evidence="3" id="KW-1185">Reference proteome</keyword>
<feature type="region of interest" description="Disordered" evidence="1">
    <location>
        <begin position="1"/>
        <end position="35"/>
    </location>
</feature>
<protein>
    <recommendedName>
        <fullName evidence="4">DUF4291 domain-containing protein</fullName>
    </recommendedName>
</protein>
<proteinExistence type="predicted"/>
<dbReference type="PANTHER" id="PTHR38567:SF1">
    <property type="entry name" value="DUF4291 DOMAIN-CONTAINING PROTEIN"/>
    <property type="match status" value="1"/>
</dbReference>
<dbReference type="AlphaFoldDB" id="A0A0P4R7W7"/>
<name>A0A0P4R7W7_9ACTN</name>
<sequence>MTTSSAGPDGPVTPVPAPRTPVAGPTDAPAPPAEPRRRIRALHTDTTVTVYQAYSPALGLPAVRDGRFPAAWKRERMTWIKPSFLWMMYRCGWGEKADQETVLAIEIGRSGFDWALRNACLSHFDAGEHADRGAWQRELKGAPARVQWDPERDLGLRALPYRSLQLGLAGVASRRYADEWTVAIRDVTPLAREVHALVRAGETAAAAALLPEERPYPAPEGTPGLRRVS</sequence>
<evidence type="ECO:0000313" key="3">
    <source>
        <dbReference type="Proteomes" id="UP000048965"/>
    </source>
</evidence>
<dbReference type="InterPro" id="IPR025633">
    <property type="entry name" value="DUF4291"/>
</dbReference>
<dbReference type="Pfam" id="PF14124">
    <property type="entry name" value="DUF4291"/>
    <property type="match status" value="1"/>
</dbReference>
<dbReference type="RefSeq" id="WP_078885842.1">
    <property type="nucleotide sequence ID" value="NZ_BBNO01000005.1"/>
</dbReference>
<evidence type="ECO:0000256" key="1">
    <source>
        <dbReference type="SAM" id="MobiDB-lite"/>
    </source>
</evidence>
<dbReference type="PANTHER" id="PTHR38567">
    <property type="entry name" value="DUF4291 DOMAIN-CONTAINING PROTEIN"/>
    <property type="match status" value="1"/>
</dbReference>
<dbReference type="Proteomes" id="UP000048965">
    <property type="component" value="Unassembled WGS sequence"/>
</dbReference>
<comment type="caution">
    <text evidence="2">The sequence shown here is derived from an EMBL/GenBank/DDBJ whole genome shotgun (WGS) entry which is preliminary data.</text>
</comment>
<evidence type="ECO:0000313" key="2">
    <source>
        <dbReference type="EMBL" id="GAO09327.1"/>
    </source>
</evidence>
<accession>A0A0P4R7W7</accession>